<proteinExistence type="predicted"/>
<dbReference type="GO" id="GO:0016747">
    <property type="term" value="F:acyltransferase activity, transferring groups other than amino-acyl groups"/>
    <property type="evidence" value="ECO:0007669"/>
    <property type="project" value="TreeGrafter"/>
</dbReference>
<sequence>MVNMARRWRRWAVVTTAVVGVLAVVALNWGRIREAVNDRAASSAVSEAARSPEAAESAMDPAPVPEIGELTVTGEQSLGERSTRYRVETDLIPAEETDGGQPSVVVTLPEDYDESRDYPVLYLLAGTAEGETPAKWVDKAAVEDATADLDAIVVSVDDGSYGWYSDWTVPGDSARAWRSFHLEQVVPWVDSTFPTIDDPQSRAIAGASAGGFGAMTYAEQRPDLFGSAASFSGLLSFDAQADRELVMGEVYGLTGSAHDLFGNGERTTQADWAANDPSKHTEALKGTPVRVYTGSADDFESRLASTSETFARAAEDSGAEVTVTTYGDLNDAGAETPAGTCGEGHEWTCWSMALKDWASDLQAQFDPE</sequence>
<reference evidence="2 3" key="1">
    <citation type="submission" date="2018-10" db="EMBL/GenBank/DDBJ databases">
        <title>Kocuria sp. M5W7-7, whole genome shotgun sequence.</title>
        <authorList>
            <person name="Tuo L."/>
        </authorList>
    </citation>
    <scope>NUCLEOTIDE SEQUENCE [LARGE SCALE GENOMIC DNA]</scope>
    <source>
        <strain evidence="2 3">M5W7-7</strain>
    </source>
</reference>
<evidence type="ECO:0000313" key="3">
    <source>
        <dbReference type="Proteomes" id="UP000270616"/>
    </source>
</evidence>
<dbReference type="AlphaFoldDB" id="A0A3N3ZTD2"/>
<name>A0A3N3ZTD2_9MICC</name>
<dbReference type="SUPFAM" id="SSF53474">
    <property type="entry name" value="alpha/beta-Hydrolases"/>
    <property type="match status" value="1"/>
</dbReference>
<dbReference type="Proteomes" id="UP000270616">
    <property type="component" value="Unassembled WGS sequence"/>
</dbReference>
<accession>A0A3N3ZTD2</accession>
<comment type="caution">
    <text evidence="2">The sequence shown here is derived from an EMBL/GenBank/DDBJ whole genome shotgun (WGS) entry which is preliminary data.</text>
</comment>
<dbReference type="Pfam" id="PF00756">
    <property type="entry name" value="Esterase"/>
    <property type="match status" value="1"/>
</dbReference>
<evidence type="ECO:0008006" key="4">
    <source>
        <dbReference type="Google" id="ProtNLM"/>
    </source>
</evidence>
<protein>
    <recommendedName>
        <fullName evidence="4">Esterase family protein</fullName>
    </recommendedName>
</protein>
<keyword evidence="3" id="KW-1185">Reference proteome</keyword>
<dbReference type="InterPro" id="IPR000801">
    <property type="entry name" value="Esterase-like"/>
</dbReference>
<dbReference type="PANTHER" id="PTHR48098:SF1">
    <property type="entry name" value="DIACYLGLYCEROL ACYLTRANSFERASE_MYCOLYLTRANSFERASE AG85A"/>
    <property type="match status" value="1"/>
</dbReference>
<dbReference type="InterPro" id="IPR050583">
    <property type="entry name" value="Mycobacterial_A85_antigen"/>
</dbReference>
<dbReference type="InterPro" id="IPR029058">
    <property type="entry name" value="AB_hydrolase_fold"/>
</dbReference>
<gene>
    <name evidence="2" type="ORF">EDL96_00285</name>
</gene>
<feature type="region of interest" description="Disordered" evidence="1">
    <location>
        <begin position="41"/>
        <end position="65"/>
    </location>
</feature>
<organism evidence="2 3">
    <name type="scientific">Kocuria soli</name>
    <dbReference type="NCBI Taxonomy" id="2485125"/>
    <lineage>
        <taxon>Bacteria</taxon>
        <taxon>Bacillati</taxon>
        <taxon>Actinomycetota</taxon>
        <taxon>Actinomycetes</taxon>
        <taxon>Micrococcales</taxon>
        <taxon>Micrococcaceae</taxon>
        <taxon>Kocuria</taxon>
    </lineage>
</organism>
<dbReference type="PANTHER" id="PTHR48098">
    <property type="entry name" value="ENTEROCHELIN ESTERASE-RELATED"/>
    <property type="match status" value="1"/>
</dbReference>
<dbReference type="Gene3D" id="3.40.50.1820">
    <property type="entry name" value="alpha/beta hydrolase"/>
    <property type="match status" value="1"/>
</dbReference>
<feature type="compositionally biased region" description="Low complexity" evidence="1">
    <location>
        <begin position="41"/>
        <end position="58"/>
    </location>
</feature>
<evidence type="ECO:0000256" key="1">
    <source>
        <dbReference type="SAM" id="MobiDB-lite"/>
    </source>
</evidence>
<dbReference type="EMBL" id="RKMF01000001">
    <property type="protein sequence ID" value="ROZ65581.1"/>
    <property type="molecule type" value="Genomic_DNA"/>
</dbReference>
<evidence type="ECO:0000313" key="2">
    <source>
        <dbReference type="EMBL" id="ROZ65581.1"/>
    </source>
</evidence>